<evidence type="ECO:0000313" key="2">
    <source>
        <dbReference type="Proteomes" id="UP000724584"/>
    </source>
</evidence>
<reference evidence="1 2" key="1">
    <citation type="journal article" date="2021" name="Nat. Commun.">
        <title>Genetic determinants of endophytism in the Arabidopsis root mycobiome.</title>
        <authorList>
            <person name="Mesny F."/>
            <person name="Miyauchi S."/>
            <person name="Thiergart T."/>
            <person name="Pickel B."/>
            <person name="Atanasova L."/>
            <person name="Karlsson M."/>
            <person name="Huettel B."/>
            <person name="Barry K.W."/>
            <person name="Haridas S."/>
            <person name="Chen C."/>
            <person name="Bauer D."/>
            <person name="Andreopoulos W."/>
            <person name="Pangilinan J."/>
            <person name="LaButti K."/>
            <person name="Riley R."/>
            <person name="Lipzen A."/>
            <person name="Clum A."/>
            <person name="Drula E."/>
            <person name="Henrissat B."/>
            <person name="Kohler A."/>
            <person name="Grigoriev I.V."/>
            <person name="Martin F.M."/>
            <person name="Hacquard S."/>
        </authorList>
    </citation>
    <scope>NUCLEOTIDE SEQUENCE [LARGE SCALE GENOMIC DNA]</scope>
    <source>
        <strain evidence="1 2">MPI-SDFR-AT-0079</strain>
    </source>
</reference>
<name>A0ACB7PR65_9PEZI</name>
<organism evidence="1 2">
    <name type="scientific">Chaetomium tenue</name>
    <dbReference type="NCBI Taxonomy" id="1854479"/>
    <lineage>
        <taxon>Eukaryota</taxon>
        <taxon>Fungi</taxon>
        <taxon>Dikarya</taxon>
        <taxon>Ascomycota</taxon>
        <taxon>Pezizomycotina</taxon>
        <taxon>Sordariomycetes</taxon>
        <taxon>Sordariomycetidae</taxon>
        <taxon>Sordariales</taxon>
        <taxon>Chaetomiaceae</taxon>
        <taxon>Chaetomium</taxon>
    </lineage>
</organism>
<dbReference type="Proteomes" id="UP000724584">
    <property type="component" value="Unassembled WGS sequence"/>
</dbReference>
<evidence type="ECO:0000313" key="1">
    <source>
        <dbReference type="EMBL" id="KAH6651420.1"/>
    </source>
</evidence>
<gene>
    <name evidence="1" type="ORF">F5144DRAFT_639457</name>
</gene>
<sequence length="533" mass="58977">MPESARVVPASLTRMLLVSCIVESSYPCRWGFAYAAVSATRERQYPIGYEDLNPNKFLDAPSDLQLCRADHCIDRKYKIQQVIDIAKNAKMAGDSKSPGTGTRGIKDDIIAKLDETALPSLKNFFEGLQVEVMGSEATVDLIENMQKDADGRAFLKMIDDVVSTQNSRYNNLNNNLNKQASEAEVTISNLRAAVTAGNTELNNYKEALNRTRVERDTWEKAATKIRTSGSGDNDGPNDRDGSIPHPAAFTGDEKDTAKRTSQFRTWQTRVMGRWVSRPQEFNTEGKKIIYASALLEGSAAAGVFTGVQKVTANPSDSATWPWETATDFMDHLARKYATMDLAADAENKLRSLSQKDEFAAFTDFLTEYTNLTDVCDWDGTARVRGFRERLSKRMREALNMQINTPERNDFEGWRGGYGGAYNSQGYSQGYYNPQQGGDNNYFGGAYQQQRALNGPGNNANTGNSGNYQGPPTRRGEMRGDFRGGRNPQVRFLNVQNPGHVVGEVDSEDGWSGDGQPTTDYEGQSEGRSSRGNA</sequence>
<comment type="caution">
    <text evidence="1">The sequence shown here is derived from an EMBL/GenBank/DDBJ whole genome shotgun (WGS) entry which is preliminary data.</text>
</comment>
<protein>
    <submittedName>
        <fullName evidence="1">Uncharacterized protein</fullName>
    </submittedName>
</protein>
<proteinExistence type="predicted"/>
<accession>A0ACB7PR65</accession>
<dbReference type="EMBL" id="JAGIZQ010000001">
    <property type="protein sequence ID" value="KAH6651420.1"/>
    <property type="molecule type" value="Genomic_DNA"/>
</dbReference>
<keyword evidence="2" id="KW-1185">Reference proteome</keyword>